<dbReference type="InterPro" id="IPR003770">
    <property type="entry name" value="MLTG-like"/>
</dbReference>
<protein>
    <submittedName>
        <fullName evidence="3">YceG-like family protein</fullName>
    </submittedName>
</protein>
<reference evidence="2" key="3">
    <citation type="submission" date="2017-03" db="EMBL/GenBank/DDBJ databases">
        <authorList>
            <person name="Dastager S.G."/>
            <person name="Neurgaonkar P.S."/>
            <person name="Dharne M.S."/>
        </authorList>
    </citation>
    <scope>NUCLEOTIDE SEQUENCE</scope>
    <source>
        <strain evidence="2">DSM 25145</strain>
    </source>
</reference>
<evidence type="ECO:0000256" key="1">
    <source>
        <dbReference type="SAM" id="MobiDB-lite"/>
    </source>
</evidence>
<reference evidence="3 4" key="1">
    <citation type="submission" date="2017-01" db="EMBL/GenBank/DDBJ databases">
        <authorList>
            <person name="Mah S.A."/>
            <person name="Swanson W.J."/>
            <person name="Moy G.W."/>
            <person name="Vacquier V.D."/>
        </authorList>
    </citation>
    <scope>NUCLEOTIDE SEQUENCE [LARGE SCALE GENOMIC DNA]</scope>
    <source>
        <strain evidence="3 4">NIO-1016</strain>
    </source>
</reference>
<evidence type="ECO:0000313" key="2">
    <source>
        <dbReference type="EMBL" id="OXS80408.1"/>
    </source>
</evidence>
<sequence length="150" mass="16006">MNKQTMRSFGFGLLTAAAALWLFLQMEPVEQAELSTDEMIEHLEAEQYIIQKAEETPSETAETAPETPAKPSSPEAGTAVPEADTVSISVTAGMTSNDVSTQLKTAGLISDAAAFNQFLTENGYSAKLQVGSFELKKGMSAQNIADVLTK</sequence>
<gene>
    <name evidence="2" type="ORF">B1B05_02710</name>
    <name evidence="3" type="ORF">SAMN05443094_101563</name>
</gene>
<dbReference type="Pfam" id="PF02618">
    <property type="entry name" value="YceG"/>
    <property type="match status" value="1"/>
</dbReference>
<organism evidence="3 4">
    <name type="scientific">Domibacillus enclensis</name>
    <dbReference type="NCBI Taxonomy" id="1017273"/>
    <lineage>
        <taxon>Bacteria</taxon>
        <taxon>Bacillati</taxon>
        <taxon>Bacillota</taxon>
        <taxon>Bacilli</taxon>
        <taxon>Bacillales</taxon>
        <taxon>Bacillaceae</taxon>
        <taxon>Domibacillus</taxon>
    </lineage>
</organism>
<dbReference type="EMBL" id="FTLX01000001">
    <property type="protein sequence ID" value="SIQ05144.1"/>
    <property type="molecule type" value="Genomic_DNA"/>
</dbReference>
<reference evidence="5" key="2">
    <citation type="submission" date="2017-03" db="EMBL/GenBank/DDBJ databases">
        <title>Bacillus sp. V-88(T) DSM27956, whole genome shotgun sequencing project.</title>
        <authorList>
            <person name="Dastager S.G."/>
            <person name="Neurgaonkar P.S."/>
            <person name="Dharne M.S."/>
        </authorList>
    </citation>
    <scope>NUCLEOTIDE SEQUENCE [LARGE SCALE GENOMIC DNA]</scope>
    <source>
        <strain evidence="5">DSM 25145</strain>
    </source>
</reference>
<dbReference type="AlphaFoldDB" id="A0A1N6PL85"/>
<evidence type="ECO:0000313" key="3">
    <source>
        <dbReference type="EMBL" id="SIQ05144.1"/>
    </source>
</evidence>
<accession>A0A1N6PL85</accession>
<feature type="compositionally biased region" description="Low complexity" evidence="1">
    <location>
        <begin position="58"/>
        <end position="72"/>
    </location>
</feature>
<dbReference type="Proteomes" id="UP000215545">
    <property type="component" value="Unassembled WGS sequence"/>
</dbReference>
<evidence type="ECO:0000313" key="5">
    <source>
        <dbReference type="Proteomes" id="UP000215545"/>
    </source>
</evidence>
<dbReference type="RefSeq" id="WP_045850978.1">
    <property type="nucleotide sequence ID" value="NZ_FTLX01000001.1"/>
</dbReference>
<dbReference type="Gene3D" id="3.30.1490.480">
    <property type="entry name" value="Endolytic murein transglycosylase"/>
    <property type="match status" value="1"/>
</dbReference>
<name>A0A1N6PL85_9BACI</name>
<dbReference type="Proteomes" id="UP000186385">
    <property type="component" value="Unassembled WGS sequence"/>
</dbReference>
<proteinExistence type="predicted"/>
<dbReference type="STRING" id="1017273.SAMN05443094_101563"/>
<evidence type="ECO:0000313" key="4">
    <source>
        <dbReference type="Proteomes" id="UP000186385"/>
    </source>
</evidence>
<dbReference type="EMBL" id="MWSK01000001">
    <property type="protein sequence ID" value="OXS80408.1"/>
    <property type="molecule type" value="Genomic_DNA"/>
</dbReference>
<keyword evidence="5" id="KW-1185">Reference proteome</keyword>
<feature type="region of interest" description="Disordered" evidence="1">
    <location>
        <begin position="50"/>
        <end position="85"/>
    </location>
</feature>
<dbReference type="OrthoDB" id="2138957at2"/>